<feature type="transmembrane region" description="Helical" evidence="6">
    <location>
        <begin position="195"/>
        <end position="214"/>
    </location>
</feature>
<dbReference type="Proteomes" id="UP000650467">
    <property type="component" value="Unassembled WGS sequence"/>
</dbReference>
<evidence type="ECO:0000256" key="2">
    <source>
        <dbReference type="ARBA" id="ARBA00022692"/>
    </source>
</evidence>
<dbReference type="AlphaFoldDB" id="A0A835SPW8"/>
<gene>
    <name evidence="8" type="ORF">HXX76_012217</name>
</gene>
<feature type="transmembrane region" description="Helical" evidence="6">
    <location>
        <begin position="258"/>
        <end position="279"/>
    </location>
</feature>
<keyword evidence="2 6" id="KW-0812">Transmembrane</keyword>
<feature type="transmembrane region" description="Helical" evidence="6">
    <location>
        <begin position="77"/>
        <end position="100"/>
    </location>
</feature>
<feature type="transmembrane region" description="Helical" evidence="6">
    <location>
        <begin position="226"/>
        <end position="243"/>
    </location>
</feature>
<evidence type="ECO:0000256" key="4">
    <source>
        <dbReference type="ARBA" id="ARBA00023136"/>
    </source>
</evidence>
<evidence type="ECO:0000256" key="1">
    <source>
        <dbReference type="ARBA" id="ARBA00004141"/>
    </source>
</evidence>
<protein>
    <recommendedName>
        <fullName evidence="7">Sugar phosphate transporter domain-containing protein</fullName>
    </recommendedName>
</protein>
<dbReference type="OrthoDB" id="417037at2759"/>
<dbReference type="PANTHER" id="PTHR11132">
    <property type="entry name" value="SOLUTE CARRIER FAMILY 35"/>
    <property type="match status" value="1"/>
</dbReference>
<evidence type="ECO:0000256" key="6">
    <source>
        <dbReference type="SAM" id="Phobius"/>
    </source>
</evidence>
<name>A0A835SPW8_CHLIN</name>
<dbReference type="InterPro" id="IPR004853">
    <property type="entry name" value="Sugar_P_trans_dom"/>
</dbReference>
<organism evidence="8 9">
    <name type="scientific">Chlamydomonas incerta</name>
    <dbReference type="NCBI Taxonomy" id="51695"/>
    <lineage>
        <taxon>Eukaryota</taxon>
        <taxon>Viridiplantae</taxon>
        <taxon>Chlorophyta</taxon>
        <taxon>core chlorophytes</taxon>
        <taxon>Chlorophyceae</taxon>
        <taxon>CS clade</taxon>
        <taxon>Chlamydomonadales</taxon>
        <taxon>Chlamydomonadaceae</taxon>
        <taxon>Chlamydomonas</taxon>
    </lineage>
</organism>
<evidence type="ECO:0000256" key="5">
    <source>
        <dbReference type="SAM" id="MobiDB-lite"/>
    </source>
</evidence>
<dbReference type="GO" id="GO:0016020">
    <property type="term" value="C:membrane"/>
    <property type="evidence" value="ECO:0007669"/>
    <property type="project" value="UniProtKB-SubCell"/>
</dbReference>
<dbReference type="InterPro" id="IPR050186">
    <property type="entry name" value="TPT_transporter"/>
</dbReference>
<feature type="transmembrane region" description="Helical" evidence="6">
    <location>
        <begin position="165"/>
        <end position="183"/>
    </location>
</feature>
<evidence type="ECO:0000259" key="7">
    <source>
        <dbReference type="Pfam" id="PF03151"/>
    </source>
</evidence>
<feature type="transmembrane region" description="Helical" evidence="6">
    <location>
        <begin position="41"/>
        <end position="65"/>
    </location>
</feature>
<feature type="domain" description="Sugar phosphate transporter" evidence="7">
    <location>
        <begin position="50"/>
        <end position="322"/>
    </location>
</feature>
<feature type="transmembrane region" description="Helical" evidence="6">
    <location>
        <begin position="112"/>
        <end position="128"/>
    </location>
</feature>
<keyword evidence="9" id="KW-1185">Reference proteome</keyword>
<comment type="caution">
    <text evidence="8">The sequence shown here is derived from an EMBL/GenBank/DDBJ whole genome shotgun (WGS) entry which is preliminary data.</text>
</comment>
<sequence>MKSKDSDAPETVALLSKQQDVEANGNKQGSSGKEESHNKPFMFGLGLTTIVIGYYALCSSTMLVINKVAIYKLPCPIFVLCCQLFCSAGIVAAANHIGWLQAEVTEWAKLKKFIWVVVGFLGTIFANIKVLQNANVETFITFRSSTPLILSVCDYLFLGRMLPSARSWAALLVLLGGSVGYVMSDSDFHVDAYVWLFLWYCFFTFDTVYVKHMCDTVKMTNWSRVYYTNAIALVPLAISLPILGEHKKLELVQWTPDVVGPLVLSCVVGLCMSHSAYLLRDTVSATLFTIVGILCKIITVVINVLIWDKHATPTGIMFLLVCVLAGTFYEQSPKRSANNSSIQQQG</sequence>
<feature type="transmembrane region" description="Helical" evidence="6">
    <location>
        <begin position="312"/>
        <end position="329"/>
    </location>
</feature>
<dbReference type="EMBL" id="JAEHOC010000039">
    <property type="protein sequence ID" value="KAG2427563.1"/>
    <property type="molecule type" value="Genomic_DNA"/>
</dbReference>
<keyword evidence="4 6" id="KW-0472">Membrane</keyword>
<keyword evidence="3 6" id="KW-1133">Transmembrane helix</keyword>
<feature type="region of interest" description="Disordered" evidence="5">
    <location>
        <begin position="1"/>
        <end position="36"/>
    </location>
</feature>
<feature type="transmembrane region" description="Helical" evidence="6">
    <location>
        <begin position="286"/>
        <end position="306"/>
    </location>
</feature>
<evidence type="ECO:0000256" key="3">
    <source>
        <dbReference type="ARBA" id="ARBA00022989"/>
    </source>
</evidence>
<evidence type="ECO:0000313" key="9">
    <source>
        <dbReference type="Proteomes" id="UP000650467"/>
    </source>
</evidence>
<evidence type="ECO:0000313" key="8">
    <source>
        <dbReference type="EMBL" id="KAG2427563.1"/>
    </source>
</evidence>
<accession>A0A835SPW8</accession>
<reference evidence="8" key="1">
    <citation type="journal article" date="2020" name="bioRxiv">
        <title>Comparative genomics of Chlamydomonas.</title>
        <authorList>
            <person name="Craig R.J."/>
            <person name="Hasan A.R."/>
            <person name="Ness R.W."/>
            <person name="Keightley P.D."/>
        </authorList>
    </citation>
    <scope>NUCLEOTIDE SEQUENCE</scope>
    <source>
        <strain evidence="8">SAG 7.73</strain>
    </source>
</reference>
<proteinExistence type="predicted"/>
<comment type="subcellular location">
    <subcellularLocation>
        <location evidence="1">Membrane</location>
        <topology evidence="1">Multi-pass membrane protein</topology>
    </subcellularLocation>
</comment>
<dbReference type="Pfam" id="PF03151">
    <property type="entry name" value="TPT"/>
    <property type="match status" value="1"/>
</dbReference>